<protein>
    <recommendedName>
        <fullName evidence="1">JmjC domain-containing protein</fullName>
    </recommendedName>
</protein>
<reference evidence="2" key="1">
    <citation type="submission" date="2023-10" db="EMBL/GenBank/DDBJ databases">
        <authorList>
            <person name="Chen Y."/>
            <person name="Shah S."/>
            <person name="Dougan E. K."/>
            <person name="Thang M."/>
            <person name="Chan C."/>
        </authorList>
    </citation>
    <scope>NUCLEOTIDE SEQUENCE [LARGE SCALE GENOMIC DNA]</scope>
</reference>
<sequence>MPAWAFLEVGQLRRDILRERAKLPAGEPLRLERHPRLRERLNREVEVSLFFSTCPSCPWTCRPPTCTTSRRGLSDSASSCRCRSTSPTTPVRCPARCRRTSGLRAAKLAPEWGAPHSTRLWATNGAPWQQPYPPWNDAQAPTPSEDQWIYSCFHCDRMENLHSLLSGEKQVVLVPPGRKDVLKATRHSRQLQWLVAPVPTPSGGSYLGATHFESHLQKECTSAQSAVHPLRTEAENRRASGGAWPDEVDFPVWVGSLRPGDTLYIPAYWWHWVATATPPALGQFDAGALAMSVNFWWWPQHRDEEMERWCYQNEVENLQNARVPVPQDCHPLPREAHAEIFRRETLQMRLQASIPQPWPRFPEEYEAVD</sequence>
<organism evidence="2 3">
    <name type="scientific">Prorocentrum cordatum</name>
    <dbReference type="NCBI Taxonomy" id="2364126"/>
    <lineage>
        <taxon>Eukaryota</taxon>
        <taxon>Sar</taxon>
        <taxon>Alveolata</taxon>
        <taxon>Dinophyceae</taxon>
        <taxon>Prorocentrales</taxon>
        <taxon>Prorocentraceae</taxon>
        <taxon>Prorocentrum</taxon>
    </lineage>
</organism>
<dbReference type="PANTHER" id="PTHR12461">
    <property type="entry name" value="HYPOXIA-INDUCIBLE FACTOR 1 ALPHA INHIBITOR-RELATED"/>
    <property type="match status" value="1"/>
</dbReference>
<dbReference type="EMBL" id="CAUYUJ010017582">
    <property type="protein sequence ID" value="CAK0875977.1"/>
    <property type="molecule type" value="Genomic_DNA"/>
</dbReference>
<dbReference type="PANTHER" id="PTHR12461:SF105">
    <property type="entry name" value="HYPOXIA-INDUCIBLE FACTOR 1-ALPHA INHIBITOR"/>
    <property type="match status" value="1"/>
</dbReference>
<accession>A0ABN9VR86</accession>
<dbReference type="InterPro" id="IPR014710">
    <property type="entry name" value="RmlC-like_jellyroll"/>
</dbReference>
<dbReference type="SUPFAM" id="SSF51197">
    <property type="entry name" value="Clavaminate synthase-like"/>
    <property type="match status" value="1"/>
</dbReference>
<evidence type="ECO:0000313" key="3">
    <source>
        <dbReference type="Proteomes" id="UP001189429"/>
    </source>
</evidence>
<gene>
    <name evidence="2" type="ORF">PCOR1329_LOCUS60513</name>
</gene>
<evidence type="ECO:0000313" key="2">
    <source>
        <dbReference type="EMBL" id="CAK0875977.1"/>
    </source>
</evidence>
<dbReference type="Gene3D" id="2.60.120.10">
    <property type="entry name" value="Jelly Rolls"/>
    <property type="match status" value="1"/>
</dbReference>
<dbReference type="Proteomes" id="UP001189429">
    <property type="component" value="Unassembled WGS sequence"/>
</dbReference>
<feature type="domain" description="JmjC" evidence="1">
    <location>
        <begin position="115"/>
        <end position="314"/>
    </location>
</feature>
<evidence type="ECO:0000259" key="1">
    <source>
        <dbReference type="PROSITE" id="PS51184"/>
    </source>
</evidence>
<dbReference type="Pfam" id="PF13621">
    <property type="entry name" value="Cupin_8"/>
    <property type="match status" value="1"/>
</dbReference>
<dbReference type="InterPro" id="IPR003347">
    <property type="entry name" value="JmjC_dom"/>
</dbReference>
<dbReference type="PROSITE" id="PS51184">
    <property type="entry name" value="JMJC"/>
    <property type="match status" value="1"/>
</dbReference>
<proteinExistence type="predicted"/>
<dbReference type="InterPro" id="IPR041667">
    <property type="entry name" value="Cupin_8"/>
</dbReference>
<keyword evidence="3" id="KW-1185">Reference proteome</keyword>
<comment type="caution">
    <text evidence="2">The sequence shown here is derived from an EMBL/GenBank/DDBJ whole genome shotgun (WGS) entry which is preliminary data.</text>
</comment>
<name>A0ABN9VR86_9DINO</name>